<dbReference type="PANTHER" id="PTHR43800">
    <property type="entry name" value="PEPTIDYL-LYSINE N-ACETYLTRANSFERASE YJAB"/>
    <property type="match status" value="1"/>
</dbReference>
<dbReference type="Pfam" id="PF13508">
    <property type="entry name" value="Acetyltransf_7"/>
    <property type="match status" value="1"/>
</dbReference>
<dbReference type="Proteomes" id="UP001271890">
    <property type="component" value="Unassembled WGS sequence"/>
</dbReference>
<sequence>MSDKFLNSVMLRPIELENDIDTVVDIWFSASVRCHDFIPRTYWESCKQEMKDVYLPQAETMIAIVDNKMVGFISLVEDMIAAIFVSPDYQRKKIGSRLLDYAFASHNNLSLQVYVKNVQARNFYLQNGFIESEMGLDEHTGEMDITMNWHRSQPRGSLKDEVYG</sequence>
<feature type="domain" description="N-acetyltransferase" evidence="3">
    <location>
        <begin position="9"/>
        <end position="148"/>
    </location>
</feature>
<reference evidence="5" key="1">
    <citation type="journal article" date="2024" name="Toxins">
        <title>Genome Sequence Analysis of Native Xenorhabdus Strains Isolated from Entomopathogenic Nematodes in Argentina.</title>
        <authorList>
            <person name="Palma L."/>
            <person name="Frizzo L."/>
            <person name="Kaiser S."/>
            <person name="Berry C."/>
            <person name="Caballero P."/>
            <person name="Bode H.B."/>
            <person name="Del Valle E.E."/>
        </authorList>
    </citation>
    <scope>NUCLEOTIDE SEQUENCE [LARGE SCALE GENOMIC DNA]</scope>
    <source>
        <strain evidence="5">12</strain>
    </source>
</reference>
<keyword evidence="1" id="KW-0808">Transferase</keyword>
<comment type="caution">
    <text evidence="4">The sequence shown here is derived from an EMBL/GenBank/DDBJ whole genome shotgun (WGS) entry which is preliminary data.</text>
</comment>
<dbReference type="SUPFAM" id="SSF55729">
    <property type="entry name" value="Acyl-CoA N-acyltransferases (Nat)"/>
    <property type="match status" value="1"/>
</dbReference>
<dbReference type="PANTHER" id="PTHR43800:SF1">
    <property type="entry name" value="PEPTIDYL-LYSINE N-ACETYLTRANSFERASE YJAB"/>
    <property type="match status" value="1"/>
</dbReference>
<protein>
    <submittedName>
        <fullName evidence="4">GNAT family N-acetyltransferase</fullName>
    </submittedName>
</protein>
<evidence type="ECO:0000256" key="2">
    <source>
        <dbReference type="ARBA" id="ARBA00023315"/>
    </source>
</evidence>
<gene>
    <name evidence="4" type="ORF">FE392_15380</name>
</gene>
<dbReference type="EMBL" id="VCDN01000064">
    <property type="protein sequence ID" value="MDX7988696.1"/>
    <property type="molecule type" value="Genomic_DNA"/>
</dbReference>
<evidence type="ECO:0000259" key="3">
    <source>
        <dbReference type="PROSITE" id="PS51186"/>
    </source>
</evidence>
<accession>A0ABU4SD92</accession>
<evidence type="ECO:0000256" key="1">
    <source>
        <dbReference type="ARBA" id="ARBA00022679"/>
    </source>
</evidence>
<dbReference type="CDD" id="cd04301">
    <property type="entry name" value="NAT_SF"/>
    <property type="match status" value="1"/>
</dbReference>
<name>A0ABU4SD92_9GAMM</name>
<evidence type="ECO:0000313" key="5">
    <source>
        <dbReference type="Proteomes" id="UP001271890"/>
    </source>
</evidence>
<keyword evidence="2" id="KW-0012">Acyltransferase</keyword>
<dbReference type="InterPro" id="IPR000182">
    <property type="entry name" value="GNAT_dom"/>
</dbReference>
<proteinExistence type="predicted"/>
<dbReference type="Gene3D" id="3.40.630.30">
    <property type="match status" value="1"/>
</dbReference>
<organism evidence="4 5">
    <name type="scientific">Xenorhabdus santafensis</name>
    <dbReference type="NCBI Taxonomy" id="2582833"/>
    <lineage>
        <taxon>Bacteria</taxon>
        <taxon>Pseudomonadati</taxon>
        <taxon>Pseudomonadota</taxon>
        <taxon>Gammaproteobacteria</taxon>
        <taxon>Enterobacterales</taxon>
        <taxon>Morganellaceae</taxon>
        <taxon>Xenorhabdus</taxon>
    </lineage>
</organism>
<dbReference type="InterPro" id="IPR016181">
    <property type="entry name" value="Acyl_CoA_acyltransferase"/>
</dbReference>
<evidence type="ECO:0000313" key="4">
    <source>
        <dbReference type="EMBL" id="MDX7988696.1"/>
    </source>
</evidence>
<dbReference type="PROSITE" id="PS51186">
    <property type="entry name" value="GNAT"/>
    <property type="match status" value="1"/>
</dbReference>
<dbReference type="RefSeq" id="WP_319931097.1">
    <property type="nucleotide sequence ID" value="NZ_VCDN01000064.1"/>
</dbReference>
<keyword evidence="5" id="KW-1185">Reference proteome</keyword>